<keyword evidence="2" id="KW-0333">Golgi apparatus</keyword>
<dbReference type="GO" id="GO:0052691">
    <property type="term" value="F:UDP-arabinopyranose mutase activity"/>
    <property type="evidence" value="ECO:0007669"/>
    <property type="project" value="TreeGrafter"/>
</dbReference>
<gene>
    <name evidence="3" type="ORF">A2893_04545</name>
</gene>
<evidence type="ECO:0000313" key="4">
    <source>
        <dbReference type="Proteomes" id="UP000176725"/>
    </source>
</evidence>
<comment type="caution">
    <text evidence="3">The sequence shown here is derived from an EMBL/GenBank/DDBJ whole genome shotgun (WGS) entry which is preliminary data.</text>
</comment>
<dbReference type="STRING" id="1802521.A2893_04545"/>
<dbReference type="Proteomes" id="UP000176725">
    <property type="component" value="Unassembled WGS sequence"/>
</dbReference>
<dbReference type="GO" id="GO:0033356">
    <property type="term" value="P:UDP-L-arabinose metabolic process"/>
    <property type="evidence" value="ECO:0007669"/>
    <property type="project" value="TreeGrafter"/>
</dbReference>
<reference evidence="3 4" key="1">
    <citation type="journal article" date="2016" name="Nat. Commun.">
        <title>Thousands of microbial genomes shed light on interconnected biogeochemical processes in an aquifer system.</title>
        <authorList>
            <person name="Anantharaman K."/>
            <person name="Brown C.T."/>
            <person name="Hug L.A."/>
            <person name="Sharon I."/>
            <person name="Castelle C.J."/>
            <person name="Probst A.J."/>
            <person name="Thomas B.C."/>
            <person name="Singh A."/>
            <person name="Wilkins M.J."/>
            <person name="Karaoz U."/>
            <person name="Brodie E.L."/>
            <person name="Williams K.H."/>
            <person name="Hubbard S.S."/>
            <person name="Banfield J.F."/>
        </authorList>
    </citation>
    <scope>NUCLEOTIDE SEQUENCE [LARGE SCALE GENOMIC DNA]</scope>
</reference>
<dbReference type="PANTHER" id="PTHR31682:SF44">
    <property type="entry name" value="UDP-ARABINOPYRANOSE MUTASE 3"/>
    <property type="match status" value="1"/>
</dbReference>
<evidence type="ECO:0000313" key="3">
    <source>
        <dbReference type="EMBL" id="OGM64895.1"/>
    </source>
</evidence>
<dbReference type="EMBL" id="MGHH01000007">
    <property type="protein sequence ID" value="OGM64895.1"/>
    <property type="molecule type" value="Genomic_DNA"/>
</dbReference>
<comment type="subcellular location">
    <subcellularLocation>
        <location evidence="1">Golgi apparatus</location>
    </subcellularLocation>
</comment>
<dbReference type="GO" id="GO:0005829">
    <property type="term" value="C:cytosol"/>
    <property type="evidence" value="ECO:0007669"/>
    <property type="project" value="TreeGrafter"/>
</dbReference>
<proteinExistence type="predicted"/>
<evidence type="ECO:0000256" key="2">
    <source>
        <dbReference type="ARBA" id="ARBA00023034"/>
    </source>
</evidence>
<dbReference type="PANTHER" id="PTHR31682">
    <property type="entry name" value="UDP-ARABINOSE MUTASE"/>
    <property type="match status" value="1"/>
</dbReference>
<dbReference type="Pfam" id="PF03214">
    <property type="entry name" value="RGP"/>
    <property type="match status" value="1"/>
</dbReference>
<dbReference type="InterPro" id="IPR037595">
    <property type="entry name" value="RGP_fam"/>
</dbReference>
<accession>A0A1F8BNF9</accession>
<dbReference type="AlphaFoldDB" id="A0A1F8BNF9"/>
<name>A0A1F8BNF9_9BACT</name>
<organism evidence="3 4">
    <name type="scientific">Candidatus Woesebacteria bacterium RIFCSPLOWO2_01_FULL_39_25</name>
    <dbReference type="NCBI Taxonomy" id="1802521"/>
    <lineage>
        <taxon>Bacteria</taxon>
        <taxon>Candidatus Woeseibacteriota</taxon>
    </lineage>
</organism>
<protein>
    <submittedName>
        <fullName evidence="3">Uncharacterized protein</fullName>
    </submittedName>
</protein>
<sequence>MKKRDKRKNKPKNISVIVTSIFDGSFLTSYTKKMMEEGVVDRTRIIVIPDRKSPHELYQKCQILKDFGFNINCPTLEEQEEYLKKLGAIYNIVPYDSDNRRNIGYLMAYDSGDEIVISIDDDNYPIEGTNFYKEHTVVGSGETRQNVVHNPNGWFNNCSLLKFRNTGVVYPRGYPYFARFSEDQIEEKNSEVDVHINTGLWLKEPDVDAITWLGVKPYASSFSNRSVVLSKNTWTTINTQNTGLNKAVIPSYWFVKMGYTLSGLPIDRYGDIFSGYFAQTCVKHLGYGIRIGSPIVKHIRNSHNHLKDIQQELGCITVLEDLLQWLTEVKLDGSTYTESYLSLAYQMEDAVQKFDGFVWNTATRGYFHHLAYCMRVWVNTIKTVDGEKTIALKNYNKNNRVVKNRRKIVRSKNGSPKIKLLKTVSNSKRTKTPKRKGAIYLHKNQ</sequence>
<evidence type="ECO:0000256" key="1">
    <source>
        <dbReference type="ARBA" id="ARBA00004555"/>
    </source>
</evidence>